<dbReference type="Pfam" id="PF07811">
    <property type="entry name" value="TadE"/>
    <property type="match status" value="1"/>
</dbReference>
<keyword evidence="5" id="KW-1185">Reference proteome</keyword>
<reference evidence="5" key="1">
    <citation type="submission" date="2023-07" db="EMBL/GenBank/DDBJ databases">
        <title>30 novel species of actinomycetes from the DSMZ collection.</title>
        <authorList>
            <person name="Nouioui I."/>
        </authorList>
    </citation>
    <scope>NUCLEOTIDE SEQUENCE [LARGE SCALE GENOMIC DNA]</scope>
    <source>
        <strain evidence="5">DSM 44915</strain>
    </source>
</reference>
<organism evidence="4 5">
    <name type="scientific">Streptomyces chisholmiae</name>
    <dbReference type="NCBI Taxonomy" id="3075540"/>
    <lineage>
        <taxon>Bacteria</taxon>
        <taxon>Bacillati</taxon>
        <taxon>Actinomycetota</taxon>
        <taxon>Actinomycetes</taxon>
        <taxon>Kitasatosporales</taxon>
        <taxon>Streptomycetaceae</taxon>
        <taxon>Streptomyces</taxon>
    </lineage>
</organism>
<dbReference type="InterPro" id="IPR049790">
    <property type="entry name" value="Rv3655c/TadE"/>
</dbReference>
<keyword evidence="2" id="KW-0472">Membrane</keyword>
<protein>
    <submittedName>
        <fullName evidence="4">TadE family type IV pilus minor pilin</fullName>
    </submittedName>
</protein>
<dbReference type="RefSeq" id="WP_311666969.1">
    <property type="nucleotide sequence ID" value="NZ_JAVREO010000006.1"/>
</dbReference>
<feature type="region of interest" description="Disordered" evidence="1">
    <location>
        <begin position="1"/>
        <end position="22"/>
    </location>
</feature>
<evidence type="ECO:0000259" key="3">
    <source>
        <dbReference type="Pfam" id="PF07811"/>
    </source>
</evidence>
<proteinExistence type="predicted"/>
<dbReference type="InterPro" id="IPR012495">
    <property type="entry name" value="TadE-like_dom"/>
</dbReference>
<evidence type="ECO:0000256" key="2">
    <source>
        <dbReference type="SAM" id="Phobius"/>
    </source>
</evidence>
<feature type="domain" description="TadE-like" evidence="3">
    <location>
        <begin position="26"/>
        <end position="68"/>
    </location>
</feature>
<feature type="transmembrane region" description="Helical" evidence="2">
    <location>
        <begin position="34"/>
        <end position="54"/>
    </location>
</feature>
<keyword evidence="2" id="KW-1133">Transmembrane helix</keyword>
<evidence type="ECO:0000313" key="4">
    <source>
        <dbReference type="EMBL" id="MDT0266917.1"/>
    </source>
</evidence>
<gene>
    <name evidence="4" type="ORF">RM844_11510</name>
</gene>
<dbReference type="Proteomes" id="UP001183410">
    <property type="component" value="Unassembled WGS sequence"/>
</dbReference>
<keyword evidence="2" id="KW-0812">Transmembrane</keyword>
<accession>A0ABU2JPT6</accession>
<comment type="caution">
    <text evidence="4">The sequence shown here is derived from an EMBL/GenBank/DDBJ whole genome shotgun (WGS) entry which is preliminary data.</text>
</comment>
<dbReference type="EMBL" id="JAVREO010000006">
    <property type="protein sequence ID" value="MDT0266917.1"/>
    <property type="molecule type" value="Genomic_DNA"/>
</dbReference>
<sequence length="131" mass="13417">MIWSNVRSRRRSDGGPGAAGRAGGRGYVTVESALVIPVLLALAGALLGVLGVCATQSLCHEAARSAARAAARGEPVEQVLRVARAVAPDGAGVEVAQDGPLHSVTVSAPSWATRLLRLTPTARVVAHVEPR</sequence>
<name>A0ABU2JPT6_9ACTN</name>
<evidence type="ECO:0000256" key="1">
    <source>
        <dbReference type="SAM" id="MobiDB-lite"/>
    </source>
</evidence>
<dbReference type="NCBIfam" id="NF041390">
    <property type="entry name" value="TadE_Rv3655c"/>
    <property type="match status" value="1"/>
</dbReference>
<evidence type="ECO:0000313" key="5">
    <source>
        <dbReference type="Proteomes" id="UP001183410"/>
    </source>
</evidence>